<dbReference type="PATRIC" id="fig|1114856.3.peg.3622"/>
<keyword evidence="1" id="KW-1133">Transmembrane helix</keyword>
<comment type="caution">
    <text evidence="2">The sequence shown here is derived from an EMBL/GenBank/DDBJ whole genome shotgun (WGS) entry which is preliminary data.</text>
</comment>
<sequence length="167" mass="18728">MAIERGPTGTDPTFEEHQSLPSWLGPALVALSIPALVVALVAVLETGGPTLRAAGLVVVAVMGPIPLILRSTLRTTVRDDGVYFRFTPFHWSERYISFEEIEAVRRSERRAYQYGLRRTRWGWEYRPNASDGVEIHRTNGPAIFLGSEQPHELRQAIESGMRRTRSG</sequence>
<keyword evidence="1" id="KW-0472">Membrane</keyword>
<dbReference type="AlphaFoldDB" id="L9VMK3"/>
<dbReference type="STRING" id="1114856.GCA_000383975_00170"/>
<dbReference type="EMBL" id="AOHW01000042">
    <property type="protein sequence ID" value="ELY38435.1"/>
    <property type="molecule type" value="Genomic_DNA"/>
</dbReference>
<evidence type="ECO:0000256" key="1">
    <source>
        <dbReference type="SAM" id="Phobius"/>
    </source>
</evidence>
<evidence type="ECO:0000313" key="3">
    <source>
        <dbReference type="Proteomes" id="UP000011599"/>
    </source>
</evidence>
<protein>
    <recommendedName>
        <fullName evidence="4">PH domain-containing protein</fullName>
    </recommendedName>
</protein>
<dbReference type="eggNOG" id="arCOG03338">
    <property type="taxonomic scope" value="Archaea"/>
</dbReference>
<keyword evidence="1" id="KW-0812">Transmembrane</keyword>
<name>L9VMK3_9EURY</name>
<proteinExistence type="predicted"/>
<feature type="transmembrane region" description="Helical" evidence="1">
    <location>
        <begin position="50"/>
        <end position="69"/>
    </location>
</feature>
<reference evidence="2 3" key="1">
    <citation type="journal article" date="2014" name="PLoS Genet.">
        <title>Phylogenetically driven sequencing of extremely halophilic archaea reveals strategies for static and dynamic osmo-response.</title>
        <authorList>
            <person name="Becker E.A."/>
            <person name="Seitzer P.M."/>
            <person name="Tritt A."/>
            <person name="Larsen D."/>
            <person name="Krusor M."/>
            <person name="Yao A.I."/>
            <person name="Wu D."/>
            <person name="Madern D."/>
            <person name="Eisen J.A."/>
            <person name="Darling A.E."/>
            <person name="Facciotti M.T."/>
        </authorList>
    </citation>
    <scope>NUCLEOTIDE SEQUENCE [LARGE SCALE GENOMIC DNA]</scope>
    <source>
        <strain evidence="2 3">GA33</strain>
    </source>
</reference>
<accession>L9VMK3</accession>
<dbReference type="OrthoDB" id="132173at2157"/>
<gene>
    <name evidence="2" type="ORF">C496_17472</name>
</gene>
<organism evidence="2 3">
    <name type="scientific">Natronorubrum tibetense GA33</name>
    <dbReference type="NCBI Taxonomy" id="1114856"/>
    <lineage>
        <taxon>Archaea</taxon>
        <taxon>Methanobacteriati</taxon>
        <taxon>Methanobacteriota</taxon>
        <taxon>Stenosarchaea group</taxon>
        <taxon>Halobacteria</taxon>
        <taxon>Halobacteriales</taxon>
        <taxon>Natrialbaceae</taxon>
        <taxon>Natronorubrum</taxon>
    </lineage>
</organism>
<keyword evidence="3" id="KW-1185">Reference proteome</keyword>
<dbReference type="Proteomes" id="UP000011599">
    <property type="component" value="Unassembled WGS sequence"/>
</dbReference>
<evidence type="ECO:0000313" key="2">
    <source>
        <dbReference type="EMBL" id="ELY38435.1"/>
    </source>
</evidence>
<evidence type="ECO:0008006" key="4">
    <source>
        <dbReference type="Google" id="ProtNLM"/>
    </source>
</evidence>
<feature type="transmembrane region" description="Helical" evidence="1">
    <location>
        <begin position="23"/>
        <end position="44"/>
    </location>
</feature>
<dbReference type="RefSeq" id="WP_006091532.1">
    <property type="nucleotide sequence ID" value="NZ_AOHW01000042.1"/>
</dbReference>